<evidence type="ECO:0000256" key="6">
    <source>
        <dbReference type="SAM" id="MobiDB-lite"/>
    </source>
</evidence>
<dbReference type="Pfam" id="PF02362">
    <property type="entry name" value="B3"/>
    <property type="match status" value="3"/>
</dbReference>
<organism evidence="8 9">
    <name type="scientific">Rosa chinensis</name>
    <name type="common">China rose</name>
    <dbReference type="NCBI Taxonomy" id="74649"/>
    <lineage>
        <taxon>Eukaryota</taxon>
        <taxon>Viridiplantae</taxon>
        <taxon>Streptophyta</taxon>
        <taxon>Embryophyta</taxon>
        <taxon>Tracheophyta</taxon>
        <taxon>Spermatophyta</taxon>
        <taxon>Magnoliopsida</taxon>
        <taxon>eudicotyledons</taxon>
        <taxon>Gunneridae</taxon>
        <taxon>Pentapetalae</taxon>
        <taxon>rosids</taxon>
        <taxon>fabids</taxon>
        <taxon>Rosales</taxon>
        <taxon>Rosaceae</taxon>
        <taxon>Rosoideae</taxon>
        <taxon>Rosoideae incertae sedis</taxon>
        <taxon>Rosa</taxon>
    </lineage>
</organism>
<dbReference type="CDD" id="cd10017">
    <property type="entry name" value="B3_DNA"/>
    <property type="match status" value="3"/>
</dbReference>
<evidence type="ECO:0000256" key="4">
    <source>
        <dbReference type="ARBA" id="ARBA00023163"/>
    </source>
</evidence>
<feature type="domain" description="TF-B3" evidence="7">
    <location>
        <begin position="120"/>
        <end position="175"/>
    </location>
</feature>
<keyword evidence="9" id="KW-1185">Reference proteome</keyword>
<dbReference type="PANTHER" id="PTHR31920:SF37">
    <property type="entry name" value="B3 DOMAIN-CONTAINING TRANSCRIPTION FACTOR VRN1"/>
    <property type="match status" value="1"/>
</dbReference>
<keyword evidence="3" id="KW-0238">DNA-binding</keyword>
<evidence type="ECO:0000256" key="2">
    <source>
        <dbReference type="ARBA" id="ARBA00023015"/>
    </source>
</evidence>
<dbReference type="AlphaFoldDB" id="A0A2P6P2W4"/>
<dbReference type="SMART" id="SM01019">
    <property type="entry name" value="B3"/>
    <property type="match status" value="3"/>
</dbReference>
<dbReference type="OMA" id="LHICMPS"/>
<dbReference type="Gene3D" id="2.40.330.10">
    <property type="entry name" value="DNA-binding pseudobarrel domain"/>
    <property type="match status" value="4"/>
</dbReference>
<dbReference type="EMBL" id="PDCK01000045">
    <property type="protein sequence ID" value="PRQ16276.1"/>
    <property type="molecule type" value="Genomic_DNA"/>
</dbReference>
<feature type="domain" description="TF-B3" evidence="7">
    <location>
        <begin position="1"/>
        <end position="41"/>
    </location>
</feature>
<dbReference type="GO" id="GO:0003677">
    <property type="term" value="F:DNA binding"/>
    <property type="evidence" value="ECO:0007669"/>
    <property type="project" value="UniProtKB-KW"/>
</dbReference>
<dbReference type="InterPro" id="IPR050655">
    <property type="entry name" value="Plant_B3_domain"/>
</dbReference>
<comment type="subcellular location">
    <subcellularLocation>
        <location evidence="1">Nucleus</location>
    </subcellularLocation>
</comment>
<dbReference type="STRING" id="74649.A0A2P6P2W4"/>
<evidence type="ECO:0000256" key="1">
    <source>
        <dbReference type="ARBA" id="ARBA00004123"/>
    </source>
</evidence>
<feature type="domain" description="TF-B3" evidence="7">
    <location>
        <begin position="416"/>
        <end position="517"/>
    </location>
</feature>
<feature type="domain" description="TF-B3" evidence="7">
    <location>
        <begin position="240"/>
        <end position="341"/>
    </location>
</feature>
<gene>
    <name evidence="8" type="ORF">RchiOBHm_Chr7g0182451</name>
</gene>
<proteinExistence type="predicted"/>
<keyword evidence="2" id="KW-0805">Transcription regulation</keyword>
<dbReference type="Proteomes" id="UP000238479">
    <property type="component" value="Chromosome 7"/>
</dbReference>
<evidence type="ECO:0000256" key="5">
    <source>
        <dbReference type="ARBA" id="ARBA00023242"/>
    </source>
</evidence>
<protein>
    <submittedName>
        <fullName evidence="8">Putative transcription factor B3-Domain family</fullName>
    </submittedName>
</protein>
<evidence type="ECO:0000313" key="8">
    <source>
        <dbReference type="EMBL" id="PRQ16276.1"/>
    </source>
</evidence>
<evidence type="ECO:0000259" key="7">
    <source>
        <dbReference type="PROSITE" id="PS50863"/>
    </source>
</evidence>
<evidence type="ECO:0000256" key="3">
    <source>
        <dbReference type="ARBA" id="ARBA00023125"/>
    </source>
</evidence>
<dbReference type="PROSITE" id="PS50863">
    <property type="entry name" value="B3"/>
    <property type="match status" value="4"/>
</dbReference>
<dbReference type="InterPro" id="IPR015300">
    <property type="entry name" value="DNA-bd_pseudobarrel_sf"/>
</dbReference>
<keyword evidence="5" id="KW-0539">Nucleus</keyword>
<comment type="caution">
    <text evidence="8">The sequence shown here is derived from an EMBL/GenBank/DDBJ whole genome shotgun (WGS) entry which is preliminary data.</text>
</comment>
<evidence type="ECO:0000313" key="9">
    <source>
        <dbReference type="Proteomes" id="UP000238479"/>
    </source>
</evidence>
<dbReference type="Gramene" id="PRQ16276">
    <property type="protein sequence ID" value="PRQ16276"/>
    <property type="gene ID" value="RchiOBHm_Chr7g0182451"/>
</dbReference>
<dbReference type="SUPFAM" id="SSF101936">
    <property type="entry name" value="DNA-binding pseudobarrel domain"/>
    <property type="match status" value="4"/>
</dbReference>
<sequence>MWLLKGWQEFANFYSLDQGCFPVFSYEGKQSHFQVRIFHWKCMEMDYPIRRRGTFSRAMASSGKRDGKGPAFPEDYPSFFLNIVTDDDLLDGKELPEPAVRKYRNCMADHIFLEVPNCEKPWKLNLRRSARGGRMWLNKGWQEFANFYSLDEGYFAVFSYEGEHSHFQVRVFQWNDMELEYPIHGGGVDGRPKRKKTGANQDMPPAHLETRAASISSGSSADEHQNDLTATASFKSNKPFFMLNICASYIQLCFAHINRSFAKEHLCRPGTSCDVTLQISGERVWTAVCTATEHRDQKIYTRFSGAGWKAFQQDNHLVKGNICVFELIEERTFKVSIFRTKVKINRQAEEKDMEIDYPIHGGGIDVTLKGKKPGANQEVPPAHLEARANSVSSGSSADEDQNNLLTTTSFKSDKPIFMLNMTATYMRLSLAHISASFAAEHLCKPGISCNVILQNSEERVWTAQCFVSEHSHHRVQASLSGPGWKAFKQDNHLVLGDVCVFELIDERKLKVSIFQGKVKIIRQNEENEARHISQFD</sequence>
<feature type="region of interest" description="Disordered" evidence="6">
    <location>
        <begin position="185"/>
        <end position="205"/>
    </location>
</feature>
<reference evidence="8 9" key="1">
    <citation type="journal article" date="2018" name="Nat. Genet.">
        <title>The Rosa genome provides new insights in the design of modern roses.</title>
        <authorList>
            <person name="Bendahmane M."/>
        </authorList>
    </citation>
    <scope>NUCLEOTIDE SEQUENCE [LARGE SCALE GENOMIC DNA]</scope>
    <source>
        <strain evidence="9">cv. Old Blush</strain>
    </source>
</reference>
<accession>A0A2P6P2W4</accession>
<dbReference type="GO" id="GO:0005634">
    <property type="term" value="C:nucleus"/>
    <property type="evidence" value="ECO:0007669"/>
    <property type="project" value="UniProtKB-SubCell"/>
</dbReference>
<name>A0A2P6P2W4_ROSCH</name>
<dbReference type="InterPro" id="IPR003340">
    <property type="entry name" value="B3_DNA-bd"/>
</dbReference>
<keyword evidence="4" id="KW-0804">Transcription</keyword>
<dbReference type="PANTHER" id="PTHR31920">
    <property type="entry name" value="B3 DOMAIN-CONTAINING"/>
    <property type="match status" value="1"/>
</dbReference>